<organism evidence="8 9">
    <name type="scientific">Protea cynaroides</name>
    <dbReference type="NCBI Taxonomy" id="273540"/>
    <lineage>
        <taxon>Eukaryota</taxon>
        <taxon>Viridiplantae</taxon>
        <taxon>Streptophyta</taxon>
        <taxon>Embryophyta</taxon>
        <taxon>Tracheophyta</taxon>
        <taxon>Spermatophyta</taxon>
        <taxon>Magnoliopsida</taxon>
        <taxon>Proteales</taxon>
        <taxon>Proteaceae</taxon>
        <taxon>Protea</taxon>
    </lineage>
</organism>
<dbReference type="InterPro" id="IPR040911">
    <property type="entry name" value="Exostosin_GT47"/>
</dbReference>
<keyword evidence="3" id="KW-0328">Glycosyltransferase</keyword>
<keyword evidence="6" id="KW-0812">Transmembrane</keyword>
<evidence type="ECO:0000256" key="1">
    <source>
        <dbReference type="ARBA" id="ARBA00004323"/>
    </source>
</evidence>
<keyword evidence="6" id="KW-0472">Membrane</keyword>
<evidence type="ECO:0000259" key="7">
    <source>
        <dbReference type="Pfam" id="PF03016"/>
    </source>
</evidence>
<dbReference type="GO" id="GO:0016757">
    <property type="term" value="F:glycosyltransferase activity"/>
    <property type="evidence" value="ECO:0007669"/>
    <property type="project" value="UniProtKB-KW"/>
</dbReference>
<dbReference type="OrthoDB" id="1924787at2759"/>
<keyword evidence="5" id="KW-0333">Golgi apparatus</keyword>
<dbReference type="InterPro" id="IPR004263">
    <property type="entry name" value="Exostosin"/>
</dbReference>
<dbReference type="PANTHER" id="PTHR11062:SF282">
    <property type="entry name" value="XYLOGLUCAN GALACTOSYLTRANSFERASE GT11-RELATED"/>
    <property type="match status" value="1"/>
</dbReference>
<proteinExistence type="inferred from homology"/>
<dbReference type="Proteomes" id="UP001141806">
    <property type="component" value="Unassembled WGS sequence"/>
</dbReference>
<evidence type="ECO:0000256" key="3">
    <source>
        <dbReference type="ARBA" id="ARBA00022676"/>
    </source>
</evidence>
<dbReference type="PANTHER" id="PTHR11062">
    <property type="entry name" value="EXOSTOSIN HEPARAN SULFATE GLYCOSYLTRANSFERASE -RELATED"/>
    <property type="match status" value="1"/>
</dbReference>
<comment type="similarity">
    <text evidence="2">Belongs to the glycosyltransferase 47 family.</text>
</comment>
<feature type="transmembrane region" description="Helical" evidence="6">
    <location>
        <begin position="12"/>
        <end position="33"/>
    </location>
</feature>
<reference evidence="8" key="1">
    <citation type="journal article" date="2023" name="Plant J.">
        <title>The genome of the king protea, Protea cynaroides.</title>
        <authorList>
            <person name="Chang J."/>
            <person name="Duong T.A."/>
            <person name="Schoeman C."/>
            <person name="Ma X."/>
            <person name="Roodt D."/>
            <person name="Barker N."/>
            <person name="Li Z."/>
            <person name="Van de Peer Y."/>
            <person name="Mizrachi E."/>
        </authorList>
    </citation>
    <scope>NUCLEOTIDE SEQUENCE</scope>
    <source>
        <tissue evidence="8">Young leaves</tissue>
    </source>
</reference>
<comment type="caution">
    <text evidence="8">The sequence shown here is derived from an EMBL/GenBank/DDBJ whole genome shotgun (WGS) entry which is preliminary data.</text>
</comment>
<dbReference type="Pfam" id="PF03016">
    <property type="entry name" value="Exostosin_GT47"/>
    <property type="match status" value="1"/>
</dbReference>
<keyword evidence="6" id="KW-1133">Transmembrane helix</keyword>
<dbReference type="EMBL" id="JAMYWD010000002">
    <property type="protein sequence ID" value="KAJ4978159.1"/>
    <property type="molecule type" value="Genomic_DNA"/>
</dbReference>
<sequence length="566" mass="65119">MDKSIGISKCRKNLLCIILSSIIFWFLFFRFHYSALISSNNEVRSLQNEYSIAESSTRSPLTENRVEPTGEGIKEQVMKNDRESPHPLHVEGNEIESTMKNHRSKPTVDPCSGQYVYVHSLPSRFNDDMLKDCRSLSMWTDMCRFTANMGLGPPISNSQGVYSNTGWYATNQFALDVIFHNRMKQYKCLTNDPFMASAIFVPFYAGFDISRYLLGFNTSMRDSTSIDLFKWLTETPEWKVLGGRDHFLVAGRMTWDFRRMTDNWGNKLMLLDEAKNMTMLVIESSPWNSNDFAIPYPTHFHPSRDLEVFQWQNKIRRFKRRYLFSFAGGPRPKLSGSIRGQIIDQCRASRRKCKMLECQPRSSKCDNPGNVMKIFQSSVFCLQPPGDSYTRRSAFDSILAGCIPVFFHPGSAYVQYIWHLPQNYKTYSVFISEIELREGKVSIEKRLLQIPIEQVRAMREQVIRLIPGVIYADPRSKLETLEDAFDLAVQGVIKRVDRMRKAISDGVDPDAESWEIFAQTELLCEIFARFFVVVLLASLRRLPLIAAAGTESPSASWHFGGKYSMK</sequence>
<keyword evidence="3" id="KW-0808">Transferase</keyword>
<protein>
    <recommendedName>
        <fullName evidence="7">Exostosin GT47 domain-containing protein</fullName>
    </recommendedName>
</protein>
<evidence type="ECO:0000313" key="9">
    <source>
        <dbReference type="Proteomes" id="UP001141806"/>
    </source>
</evidence>
<keyword evidence="9" id="KW-1185">Reference proteome</keyword>
<keyword evidence="4" id="KW-0735">Signal-anchor</keyword>
<gene>
    <name evidence="8" type="ORF">NE237_008939</name>
</gene>
<evidence type="ECO:0000313" key="8">
    <source>
        <dbReference type="EMBL" id="KAJ4978159.1"/>
    </source>
</evidence>
<comment type="subcellular location">
    <subcellularLocation>
        <location evidence="1">Golgi apparatus membrane</location>
        <topology evidence="1">Single-pass type II membrane protein</topology>
    </subcellularLocation>
</comment>
<evidence type="ECO:0000256" key="6">
    <source>
        <dbReference type="SAM" id="Phobius"/>
    </source>
</evidence>
<name>A0A9Q0KXM6_9MAGN</name>
<evidence type="ECO:0000256" key="4">
    <source>
        <dbReference type="ARBA" id="ARBA00022968"/>
    </source>
</evidence>
<evidence type="ECO:0000256" key="2">
    <source>
        <dbReference type="ARBA" id="ARBA00010271"/>
    </source>
</evidence>
<dbReference type="AlphaFoldDB" id="A0A9Q0KXM6"/>
<evidence type="ECO:0000256" key="5">
    <source>
        <dbReference type="ARBA" id="ARBA00023034"/>
    </source>
</evidence>
<accession>A0A9Q0KXM6</accession>
<dbReference type="GO" id="GO:0000139">
    <property type="term" value="C:Golgi membrane"/>
    <property type="evidence" value="ECO:0007669"/>
    <property type="project" value="UniProtKB-SubCell"/>
</dbReference>
<feature type="domain" description="Exostosin GT47" evidence="7">
    <location>
        <begin position="111"/>
        <end position="445"/>
    </location>
</feature>